<gene>
    <name evidence="14" type="ORF">dsmv_3254</name>
</gene>
<dbReference type="GO" id="GO:0004156">
    <property type="term" value="F:dihydropteroate synthase activity"/>
    <property type="evidence" value="ECO:0007669"/>
    <property type="project" value="UniProtKB-EC"/>
</dbReference>
<dbReference type="InterPro" id="IPR045031">
    <property type="entry name" value="DHP_synth-like"/>
</dbReference>
<comment type="function">
    <text evidence="12">Catalyzes the condensation of para-aminobenzoate (pABA) with 6-hydroxymethyl-7,8-dihydropterin diphosphate (DHPt-PP) to form 7,8-dihydropteroate (H2Pte), the immediate precursor of folate derivatives.</text>
</comment>
<evidence type="ECO:0000256" key="12">
    <source>
        <dbReference type="RuleBase" id="RU361205"/>
    </source>
</evidence>
<dbReference type="PATRIC" id="fig|1121405.3.peg.3737"/>
<dbReference type="eggNOG" id="COG0294">
    <property type="taxonomic scope" value="Bacteria"/>
</dbReference>
<evidence type="ECO:0000256" key="4">
    <source>
        <dbReference type="ARBA" id="ARBA00009503"/>
    </source>
</evidence>
<dbReference type="PROSITE" id="PS00793">
    <property type="entry name" value="DHPS_2"/>
    <property type="match status" value="1"/>
</dbReference>
<dbReference type="GO" id="GO:0005829">
    <property type="term" value="C:cytosol"/>
    <property type="evidence" value="ECO:0007669"/>
    <property type="project" value="TreeGrafter"/>
</dbReference>
<accession>S7TBY9</accession>
<dbReference type="AlphaFoldDB" id="S7TBY9"/>
<dbReference type="OrthoDB" id="9811744at2"/>
<feature type="domain" description="Pterin-binding" evidence="13">
    <location>
        <begin position="19"/>
        <end position="283"/>
    </location>
</feature>
<dbReference type="STRING" id="897.B2D07_19515"/>
<dbReference type="PANTHER" id="PTHR20941:SF1">
    <property type="entry name" value="FOLIC ACID SYNTHESIS PROTEIN FOL1"/>
    <property type="match status" value="1"/>
</dbReference>
<evidence type="ECO:0000256" key="6">
    <source>
        <dbReference type="ARBA" id="ARBA00016919"/>
    </source>
</evidence>
<keyword evidence="9 12" id="KW-0460">Magnesium</keyword>
<evidence type="ECO:0000256" key="11">
    <source>
        <dbReference type="ARBA" id="ARBA00030193"/>
    </source>
</evidence>
<dbReference type="PROSITE" id="PS00792">
    <property type="entry name" value="DHPS_1"/>
    <property type="match status" value="1"/>
</dbReference>
<evidence type="ECO:0000313" key="15">
    <source>
        <dbReference type="Proteomes" id="UP000014977"/>
    </source>
</evidence>
<evidence type="ECO:0000256" key="8">
    <source>
        <dbReference type="ARBA" id="ARBA00022723"/>
    </source>
</evidence>
<dbReference type="InterPro" id="IPR000489">
    <property type="entry name" value="Pterin-binding_dom"/>
</dbReference>
<evidence type="ECO:0000256" key="9">
    <source>
        <dbReference type="ARBA" id="ARBA00022842"/>
    </source>
</evidence>
<evidence type="ECO:0000256" key="10">
    <source>
        <dbReference type="ARBA" id="ARBA00022909"/>
    </source>
</evidence>
<dbReference type="GO" id="GO:0046654">
    <property type="term" value="P:tetrahydrofolate biosynthetic process"/>
    <property type="evidence" value="ECO:0007669"/>
    <property type="project" value="UniProtKB-UniPathway"/>
</dbReference>
<name>S7TBY9_DESML</name>
<sequence length="292" mass="31713">MKHYTLTLKNRQMELGERTCIMGILNITPNSFSDGGRFFDTETALAHAEQMARSGADIIDIGGESTRPFSDPVSPEEEIKRVVPVIEKLSERIDIPISIDTTKASVARQAIAAGAAVINDISGLRLDPEIAEVAAQYGAPLILMHMKGTPKTMQAHPHYDDLIGEIGEFLENAIAKARAAGVPQNRIIADPGIGFGKTLSHNLCLINRLNAFERLDVPILVGSSRKSFIRSLLRKNDQPDIDPAHPRVETGTQATVAAAILRGAHIVRVHDVENTVVTARIIDAIRNVSDNP</sequence>
<comment type="cofactor">
    <cofactor evidence="2 12">
        <name>Mg(2+)</name>
        <dbReference type="ChEBI" id="CHEBI:18420"/>
    </cofactor>
</comment>
<dbReference type="GO" id="GO:0046656">
    <property type="term" value="P:folic acid biosynthetic process"/>
    <property type="evidence" value="ECO:0007669"/>
    <property type="project" value="UniProtKB-KW"/>
</dbReference>
<evidence type="ECO:0000313" key="14">
    <source>
        <dbReference type="EMBL" id="EPR34682.1"/>
    </source>
</evidence>
<comment type="pathway">
    <text evidence="3 12">Cofactor biosynthesis; tetrahydrofolate biosynthesis; 7,8-dihydrofolate from 2-amino-4-hydroxy-6-hydroxymethyl-7,8-dihydropteridine diphosphate and 4-aminobenzoate: step 1/2.</text>
</comment>
<evidence type="ECO:0000256" key="3">
    <source>
        <dbReference type="ARBA" id="ARBA00004763"/>
    </source>
</evidence>
<comment type="caution">
    <text evidence="14">The sequence shown here is derived from an EMBL/GenBank/DDBJ whole genome shotgun (WGS) entry which is preliminary data.</text>
</comment>
<comment type="similarity">
    <text evidence="4 12">Belongs to the DHPS family.</text>
</comment>
<dbReference type="Proteomes" id="UP000014977">
    <property type="component" value="Unassembled WGS sequence"/>
</dbReference>
<protein>
    <recommendedName>
        <fullName evidence="6 12">Dihydropteroate synthase</fullName>
        <shortName evidence="12">DHPS</shortName>
        <ecNumber evidence="5 12">2.5.1.15</ecNumber>
    </recommendedName>
    <alternativeName>
        <fullName evidence="11 12">Dihydropteroate pyrophosphorylase</fullName>
    </alternativeName>
</protein>
<keyword evidence="8 12" id="KW-0479">Metal-binding</keyword>
<dbReference type="SUPFAM" id="SSF51717">
    <property type="entry name" value="Dihydropteroate synthetase-like"/>
    <property type="match status" value="1"/>
</dbReference>
<dbReference type="InterPro" id="IPR006390">
    <property type="entry name" value="DHP_synth_dom"/>
</dbReference>
<dbReference type="RefSeq" id="WP_020878344.1">
    <property type="nucleotide sequence ID" value="NZ_ATHJ01000111.1"/>
</dbReference>
<reference evidence="14 15" key="1">
    <citation type="journal article" date="2013" name="Genome Announc.">
        <title>Draft genome sequences for three mercury-methylating, sulfate-reducing bacteria.</title>
        <authorList>
            <person name="Brown S.D."/>
            <person name="Hurt R.A.Jr."/>
            <person name="Gilmour C.C."/>
            <person name="Elias D.A."/>
        </authorList>
    </citation>
    <scope>NUCLEOTIDE SEQUENCE [LARGE SCALE GENOMIC DNA]</scope>
    <source>
        <strain evidence="14 15">DSM 2059</strain>
    </source>
</reference>
<evidence type="ECO:0000256" key="1">
    <source>
        <dbReference type="ARBA" id="ARBA00000012"/>
    </source>
</evidence>
<keyword evidence="10 12" id="KW-0289">Folate biosynthesis</keyword>
<dbReference type="UniPathway" id="UPA00077">
    <property type="reaction ID" value="UER00156"/>
</dbReference>
<dbReference type="FunFam" id="3.20.20.20:FF:000006">
    <property type="entry name" value="Dihydropteroate synthase"/>
    <property type="match status" value="1"/>
</dbReference>
<evidence type="ECO:0000256" key="2">
    <source>
        <dbReference type="ARBA" id="ARBA00001946"/>
    </source>
</evidence>
<dbReference type="Pfam" id="PF00809">
    <property type="entry name" value="Pterin_bind"/>
    <property type="match status" value="1"/>
</dbReference>
<dbReference type="NCBIfam" id="TIGR01496">
    <property type="entry name" value="DHPS"/>
    <property type="match status" value="1"/>
</dbReference>
<dbReference type="PANTHER" id="PTHR20941">
    <property type="entry name" value="FOLATE SYNTHESIS PROTEINS"/>
    <property type="match status" value="1"/>
</dbReference>
<keyword evidence="7 12" id="KW-0808">Transferase</keyword>
<proteinExistence type="inferred from homology"/>
<evidence type="ECO:0000259" key="13">
    <source>
        <dbReference type="PROSITE" id="PS50972"/>
    </source>
</evidence>
<dbReference type="CDD" id="cd00739">
    <property type="entry name" value="DHPS"/>
    <property type="match status" value="1"/>
</dbReference>
<dbReference type="GO" id="GO:0046872">
    <property type="term" value="F:metal ion binding"/>
    <property type="evidence" value="ECO:0007669"/>
    <property type="project" value="UniProtKB-KW"/>
</dbReference>
<dbReference type="PROSITE" id="PS50972">
    <property type="entry name" value="PTERIN_BINDING"/>
    <property type="match status" value="1"/>
</dbReference>
<comment type="catalytic activity">
    <reaction evidence="1">
        <text>(7,8-dihydropterin-6-yl)methyl diphosphate + 4-aminobenzoate = 7,8-dihydropteroate + diphosphate</text>
        <dbReference type="Rhea" id="RHEA:19949"/>
        <dbReference type="ChEBI" id="CHEBI:17836"/>
        <dbReference type="ChEBI" id="CHEBI:17839"/>
        <dbReference type="ChEBI" id="CHEBI:33019"/>
        <dbReference type="ChEBI" id="CHEBI:72950"/>
        <dbReference type="EC" id="2.5.1.15"/>
    </reaction>
</comment>
<dbReference type="EMBL" id="ATHJ01000111">
    <property type="protein sequence ID" value="EPR34682.1"/>
    <property type="molecule type" value="Genomic_DNA"/>
</dbReference>
<keyword evidence="15" id="KW-1185">Reference proteome</keyword>
<dbReference type="EC" id="2.5.1.15" evidence="5 12"/>
<evidence type="ECO:0000256" key="7">
    <source>
        <dbReference type="ARBA" id="ARBA00022679"/>
    </source>
</evidence>
<dbReference type="InterPro" id="IPR011005">
    <property type="entry name" value="Dihydropteroate_synth-like_sf"/>
</dbReference>
<organism evidence="14 15">
    <name type="scientific">Desulfococcus multivorans DSM 2059</name>
    <dbReference type="NCBI Taxonomy" id="1121405"/>
    <lineage>
        <taxon>Bacteria</taxon>
        <taxon>Pseudomonadati</taxon>
        <taxon>Thermodesulfobacteriota</taxon>
        <taxon>Desulfobacteria</taxon>
        <taxon>Desulfobacterales</taxon>
        <taxon>Desulfococcaceae</taxon>
        <taxon>Desulfococcus</taxon>
    </lineage>
</organism>
<evidence type="ECO:0000256" key="5">
    <source>
        <dbReference type="ARBA" id="ARBA00012458"/>
    </source>
</evidence>
<dbReference type="Gene3D" id="3.20.20.20">
    <property type="entry name" value="Dihydropteroate synthase-like"/>
    <property type="match status" value="1"/>
</dbReference>